<keyword evidence="2" id="KW-0378">Hydrolase</keyword>
<organism evidence="5 6">
    <name type="scientific">Candidatus Merdivivens pullistercoris</name>
    <dbReference type="NCBI Taxonomy" id="2840873"/>
    <lineage>
        <taxon>Bacteria</taxon>
        <taxon>Pseudomonadati</taxon>
        <taxon>Bacteroidota</taxon>
        <taxon>Bacteroidia</taxon>
        <taxon>Bacteroidales</taxon>
        <taxon>Muribaculaceae</taxon>
        <taxon>Muribaculaceae incertae sedis</taxon>
        <taxon>Candidatus Merdivivens</taxon>
    </lineage>
</organism>
<keyword evidence="1" id="KW-0479">Metal-binding</keyword>
<reference evidence="5" key="1">
    <citation type="submission" date="2020-10" db="EMBL/GenBank/DDBJ databases">
        <authorList>
            <person name="Gilroy R."/>
        </authorList>
    </citation>
    <scope>NUCLEOTIDE SEQUENCE</scope>
    <source>
        <strain evidence="5">10037</strain>
    </source>
</reference>
<dbReference type="InterPro" id="IPR004843">
    <property type="entry name" value="Calcineurin-like_PHP"/>
</dbReference>
<evidence type="ECO:0000256" key="3">
    <source>
        <dbReference type="SAM" id="Phobius"/>
    </source>
</evidence>
<proteinExistence type="predicted"/>
<name>A0A9D9I563_9BACT</name>
<keyword evidence="3" id="KW-0472">Membrane</keyword>
<gene>
    <name evidence="5" type="ORF">IAB93_07640</name>
</gene>
<accession>A0A9D9I563</accession>
<feature type="domain" description="Calcineurin-like phosphoesterase" evidence="4">
    <location>
        <begin position="142"/>
        <end position="321"/>
    </location>
</feature>
<dbReference type="Gene3D" id="3.60.21.10">
    <property type="match status" value="1"/>
</dbReference>
<dbReference type="SUPFAM" id="SSF56300">
    <property type="entry name" value="Metallo-dependent phosphatases"/>
    <property type="match status" value="1"/>
</dbReference>
<dbReference type="InterPro" id="IPR051158">
    <property type="entry name" value="Metallophosphoesterase_sf"/>
</dbReference>
<sequence length="380" mass="41935">MLLFFVFLSVLVSALTDWYIFAVYCRPLPRKRTHCLCWLPTFLTLLFSLLLVCGEHETMGTVSILLLCVTVPKTVFAVFLLVLRIFPVFRRNMSVTGCVAGAAGLFVLGSTVYGATEGIRHFEVNDVEIYFASLPESFDGYRIVQISDIHSGSWNKDGGALREAVSIINGLDADIVLFTGDIVNSTASELLGTMDILGSIRGRDGVYSVLGNHDYGTYAEWDSPEEEAANLDSLFARETAMGWRLLDNEHVILHRGTDSIALVGVQNSGESPFPDYADLKGAMAGTEGMFTVLMSHDPTHWRREVLPDTDIELTLSGHTHDMQFSILGYSPASHIYPEHNGLYREGGQALYVNAGLGYLLPIRLGAWPEITQITLRRSGD</sequence>
<dbReference type="InterPro" id="IPR029052">
    <property type="entry name" value="Metallo-depent_PP-like"/>
</dbReference>
<dbReference type="Proteomes" id="UP000823597">
    <property type="component" value="Unassembled WGS sequence"/>
</dbReference>
<dbReference type="GO" id="GO:0046872">
    <property type="term" value="F:metal ion binding"/>
    <property type="evidence" value="ECO:0007669"/>
    <property type="project" value="UniProtKB-KW"/>
</dbReference>
<dbReference type="PANTHER" id="PTHR31302">
    <property type="entry name" value="TRANSMEMBRANE PROTEIN WITH METALLOPHOSPHOESTERASE DOMAIN-RELATED"/>
    <property type="match status" value="1"/>
</dbReference>
<evidence type="ECO:0000313" key="5">
    <source>
        <dbReference type="EMBL" id="MBO8465850.1"/>
    </source>
</evidence>
<comment type="caution">
    <text evidence="5">The sequence shown here is derived from an EMBL/GenBank/DDBJ whole genome shotgun (WGS) entry which is preliminary data.</text>
</comment>
<dbReference type="GO" id="GO:0009245">
    <property type="term" value="P:lipid A biosynthetic process"/>
    <property type="evidence" value="ECO:0007669"/>
    <property type="project" value="TreeGrafter"/>
</dbReference>
<feature type="transmembrane region" description="Helical" evidence="3">
    <location>
        <begin position="6"/>
        <end position="24"/>
    </location>
</feature>
<dbReference type="GO" id="GO:0008758">
    <property type="term" value="F:UDP-2,3-diacylglucosamine hydrolase activity"/>
    <property type="evidence" value="ECO:0007669"/>
    <property type="project" value="TreeGrafter"/>
</dbReference>
<evidence type="ECO:0000256" key="1">
    <source>
        <dbReference type="ARBA" id="ARBA00022723"/>
    </source>
</evidence>
<evidence type="ECO:0000256" key="2">
    <source>
        <dbReference type="ARBA" id="ARBA00022801"/>
    </source>
</evidence>
<reference evidence="5" key="2">
    <citation type="journal article" date="2021" name="PeerJ">
        <title>Extensive microbial diversity within the chicken gut microbiome revealed by metagenomics and culture.</title>
        <authorList>
            <person name="Gilroy R."/>
            <person name="Ravi A."/>
            <person name="Getino M."/>
            <person name="Pursley I."/>
            <person name="Horton D.L."/>
            <person name="Alikhan N.F."/>
            <person name="Baker D."/>
            <person name="Gharbi K."/>
            <person name="Hall N."/>
            <person name="Watson M."/>
            <person name="Adriaenssens E.M."/>
            <person name="Foster-Nyarko E."/>
            <person name="Jarju S."/>
            <person name="Secka A."/>
            <person name="Antonio M."/>
            <person name="Oren A."/>
            <person name="Chaudhuri R.R."/>
            <person name="La Ragione R."/>
            <person name="Hildebrand F."/>
            <person name="Pallen M.J."/>
        </authorList>
    </citation>
    <scope>NUCLEOTIDE SEQUENCE</scope>
    <source>
        <strain evidence="5">10037</strain>
    </source>
</reference>
<dbReference type="GO" id="GO:0016020">
    <property type="term" value="C:membrane"/>
    <property type="evidence" value="ECO:0007669"/>
    <property type="project" value="GOC"/>
</dbReference>
<keyword evidence="3" id="KW-1133">Transmembrane helix</keyword>
<dbReference type="PANTHER" id="PTHR31302:SF31">
    <property type="entry name" value="PHOSPHODIESTERASE YAEI"/>
    <property type="match status" value="1"/>
</dbReference>
<dbReference type="AlphaFoldDB" id="A0A9D9I563"/>
<feature type="transmembrane region" description="Helical" evidence="3">
    <location>
        <begin position="64"/>
        <end position="83"/>
    </location>
</feature>
<dbReference type="EMBL" id="JADIME010000079">
    <property type="protein sequence ID" value="MBO8465850.1"/>
    <property type="molecule type" value="Genomic_DNA"/>
</dbReference>
<protein>
    <submittedName>
        <fullName evidence="5">Metallophosphoesterase</fullName>
    </submittedName>
</protein>
<feature type="transmembrane region" description="Helical" evidence="3">
    <location>
        <begin position="95"/>
        <end position="115"/>
    </location>
</feature>
<evidence type="ECO:0000313" key="6">
    <source>
        <dbReference type="Proteomes" id="UP000823597"/>
    </source>
</evidence>
<keyword evidence="3" id="KW-0812">Transmembrane</keyword>
<evidence type="ECO:0000259" key="4">
    <source>
        <dbReference type="Pfam" id="PF00149"/>
    </source>
</evidence>
<feature type="transmembrane region" description="Helical" evidence="3">
    <location>
        <begin position="36"/>
        <end position="52"/>
    </location>
</feature>
<dbReference type="Pfam" id="PF00149">
    <property type="entry name" value="Metallophos"/>
    <property type="match status" value="1"/>
</dbReference>